<dbReference type="GO" id="GO:0046961">
    <property type="term" value="F:proton-transporting ATPase activity, rotational mechanism"/>
    <property type="evidence" value="ECO:0007669"/>
    <property type="project" value="TreeGrafter"/>
</dbReference>
<dbReference type="GO" id="GO:0005886">
    <property type="term" value="C:plasma membrane"/>
    <property type="evidence" value="ECO:0007669"/>
    <property type="project" value="UniProtKB-SubCell"/>
</dbReference>
<dbReference type="EMBL" id="CTRP01000003">
    <property type="protein sequence ID" value="CQR70625.1"/>
    <property type="molecule type" value="Genomic_DNA"/>
</dbReference>
<comment type="similarity">
    <text evidence="1 13 14">Belongs to the ATPase B chain family.</text>
</comment>
<gene>
    <name evidence="13" type="primary">atpF</name>
    <name evidence="16" type="ORF">SpAn4DRAFT_1594</name>
</gene>
<comment type="function">
    <text evidence="13">Component of the F(0) channel, it forms part of the peripheral stalk, linking F(1) to F(0).</text>
</comment>
<dbReference type="InterPro" id="IPR005864">
    <property type="entry name" value="ATP_synth_F0_bsu_bac"/>
</dbReference>
<feature type="transmembrane region" description="Helical" evidence="13">
    <location>
        <begin position="6"/>
        <end position="27"/>
    </location>
</feature>
<keyword evidence="10 13" id="KW-0066">ATP synthesis</keyword>
<evidence type="ECO:0000256" key="14">
    <source>
        <dbReference type="RuleBase" id="RU003848"/>
    </source>
</evidence>
<evidence type="ECO:0000256" key="3">
    <source>
        <dbReference type="ARBA" id="ARBA00022475"/>
    </source>
</evidence>
<dbReference type="GO" id="GO:0012505">
    <property type="term" value="C:endomembrane system"/>
    <property type="evidence" value="ECO:0007669"/>
    <property type="project" value="UniProtKB-SubCell"/>
</dbReference>
<name>A0A0U1KTP2_9FIRM</name>
<keyword evidence="6 13" id="KW-0375">Hydrogen ion transport</keyword>
<dbReference type="PANTHER" id="PTHR33445">
    <property type="entry name" value="ATP SYNTHASE SUBUNIT B', CHLOROPLASTIC"/>
    <property type="match status" value="1"/>
</dbReference>
<protein>
    <recommendedName>
        <fullName evidence="13">ATP synthase subunit b</fullName>
    </recommendedName>
    <alternativeName>
        <fullName evidence="13">ATP synthase F(0) sector subunit b</fullName>
    </alternativeName>
    <alternativeName>
        <fullName evidence="13">ATPase subunit I</fullName>
    </alternativeName>
    <alternativeName>
        <fullName evidence="13">F-type ATPase subunit b</fullName>
        <shortName evidence="13">F-ATPase subunit b</shortName>
    </alternativeName>
</protein>
<dbReference type="NCBIfam" id="TIGR01144">
    <property type="entry name" value="ATP_synt_b"/>
    <property type="match status" value="1"/>
</dbReference>
<dbReference type="AlphaFoldDB" id="A0A0U1KTP2"/>
<comment type="subcellular location">
    <subcellularLocation>
        <location evidence="13">Cell membrane</location>
        <topology evidence="13">Single-pass membrane protein</topology>
    </subcellularLocation>
    <subcellularLocation>
        <location evidence="12">Endomembrane system</location>
        <topology evidence="12">Single-pass membrane protein</topology>
    </subcellularLocation>
</comment>
<dbReference type="InterPro" id="IPR002146">
    <property type="entry name" value="ATP_synth_b/b'su_bac/chlpt"/>
</dbReference>
<evidence type="ECO:0000256" key="15">
    <source>
        <dbReference type="SAM" id="Coils"/>
    </source>
</evidence>
<evidence type="ECO:0000313" key="16">
    <source>
        <dbReference type="EMBL" id="CQR70625.1"/>
    </source>
</evidence>
<comment type="subunit">
    <text evidence="13">F-type ATPases have 2 components, F(1) - the catalytic core - and F(0) - the membrane proton channel. F(1) has five subunits: alpha(3), beta(3), gamma(1), delta(1), epsilon(1). F(0) has three main subunits: a(1), b(2) and c(10-14). The alpha and beta chains form an alternating ring which encloses part of the gamma chain. F(1) is attached to F(0) by a central stalk formed by the gamma and epsilon chains, while a peripheral stalk is formed by the delta and b chains.</text>
</comment>
<evidence type="ECO:0000256" key="5">
    <source>
        <dbReference type="ARBA" id="ARBA00022692"/>
    </source>
</evidence>
<sequence length="167" mass="18379">MVDLNATLIAQIINFLILVAILTKVAYKPLMQALADRQAKIADSLETAEQEKQAAEKLKQEYLAQLAEARTQAQAIVEKAAKLAEQTKEEILKEAREESIRLVKTTQEEIARERERAIAELKGEVVTLAVAAASKIIAQNIDEQANAKIVDDFINKLDGKEIGGLPC</sequence>
<evidence type="ECO:0000256" key="12">
    <source>
        <dbReference type="ARBA" id="ARBA00037847"/>
    </source>
</evidence>
<dbReference type="RefSeq" id="WP_021169352.1">
    <property type="nucleotide sequence ID" value="NZ_CTRP01000003.1"/>
</dbReference>
<dbReference type="InterPro" id="IPR050059">
    <property type="entry name" value="ATP_synthase_B_chain"/>
</dbReference>
<keyword evidence="4 13" id="KW-0138">CF(0)</keyword>
<accession>A0A0U1KTP2</accession>
<dbReference type="Proteomes" id="UP000049855">
    <property type="component" value="Unassembled WGS sequence"/>
</dbReference>
<evidence type="ECO:0000256" key="13">
    <source>
        <dbReference type="HAMAP-Rule" id="MF_01398"/>
    </source>
</evidence>
<evidence type="ECO:0000256" key="1">
    <source>
        <dbReference type="ARBA" id="ARBA00005513"/>
    </source>
</evidence>
<dbReference type="GO" id="GO:0046933">
    <property type="term" value="F:proton-transporting ATP synthase activity, rotational mechanism"/>
    <property type="evidence" value="ECO:0007669"/>
    <property type="project" value="UniProtKB-UniRule"/>
</dbReference>
<keyword evidence="2 13" id="KW-0813">Transport</keyword>
<evidence type="ECO:0000256" key="10">
    <source>
        <dbReference type="ARBA" id="ARBA00023310"/>
    </source>
</evidence>
<evidence type="ECO:0000256" key="6">
    <source>
        <dbReference type="ARBA" id="ARBA00022781"/>
    </source>
</evidence>
<dbReference type="InterPro" id="IPR028987">
    <property type="entry name" value="ATP_synth_B-like_membr_sf"/>
</dbReference>
<evidence type="ECO:0000313" key="17">
    <source>
        <dbReference type="Proteomes" id="UP000049855"/>
    </source>
</evidence>
<evidence type="ECO:0000256" key="7">
    <source>
        <dbReference type="ARBA" id="ARBA00022989"/>
    </source>
</evidence>
<keyword evidence="7 13" id="KW-1133">Transmembrane helix</keyword>
<keyword evidence="9 13" id="KW-0472">Membrane</keyword>
<keyword evidence="3 13" id="KW-1003">Cell membrane</keyword>
<evidence type="ECO:0000256" key="11">
    <source>
        <dbReference type="ARBA" id="ARBA00025198"/>
    </source>
</evidence>
<keyword evidence="8 13" id="KW-0406">Ion transport</keyword>
<keyword evidence="17" id="KW-1185">Reference proteome</keyword>
<organism evidence="16 17">
    <name type="scientific">Sporomusa ovata</name>
    <dbReference type="NCBI Taxonomy" id="2378"/>
    <lineage>
        <taxon>Bacteria</taxon>
        <taxon>Bacillati</taxon>
        <taxon>Bacillota</taxon>
        <taxon>Negativicutes</taxon>
        <taxon>Selenomonadales</taxon>
        <taxon>Sporomusaceae</taxon>
        <taxon>Sporomusa</taxon>
    </lineage>
</organism>
<reference evidence="17" key="1">
    <citation type="submission" date="2015-03" db="EMBL/GenBank/DDBJ databases">
        <authorList>
            <person name="Nijsse Bart"/>
        </authorList>
    </citation>
    <scope>NUCLEOTIDE SEQUENCE [LARGE SCALE GENOMIC DNA]</scope>
</reference>
<dbReference type="GO" id="GO:0045259">
    <property type="term" value="C:proton-transporting ATP synthase complex"/>
    <property type="evidence" value="ECO:0007669"/>
    <property type="project" value="UniProtKB-KW"/>
</dbReference>
<evidence type="ECO:0000256" key="9">
    <source>
        <dbReference type="ARBA" id="ARBA00023136"/>
    </source>
</evidence>
<dbReference type="CDD" id="cd06503">
    <property type="entry name" value="ATP-synt_Fo_b"/>
    <property type="match status" value="1"/>
</dbReference>
<evidence type="ECO:0000256" key="4">
    <source>
        <dbReference type="ARBA" id="ARBA00022547"/>
    </source>
</evidence>
<comment type="function">
    <text evidence="11 13">F(1)F(0) ATP synthase produces ATP from ADP in the presence of a proton or sodium gradient. F-type ATPases consist of two structural domains, F(1) containing the extramembraneous catalytic core and F(0) containing the membrane proton channel, linked together by a central stalk and a peripheral stalk. During catalysis, ATP synthesis in the catalytic domain of F(1) is coupled via a rotary mechanism of the central stalk subunits to proton translocation.</text>
</comment>
<dbReference type="Gene3D" id="6.10.250.1580">
    <property type="match status" value="1"/>
</dbReference>
<dbReference type="Pfam" id="PF00430">
    <property type="entry name" value="ATP-synt_B"/>
    <property type="match status" value="1"/>
</dbReference>
<dbReference type="HAMAP" id="MF_01398">
    <property type="entry name" value="ATP_synth_b_bprime"/>
    <property type="match status" value="1"/>
</dbReference>
<proteinExistence type="inferred from homology"/>
<keyword evidence="5 13" id="KW-0812">Transmembrane</keyword>
<dbReference type="PANTHER" id="PTHR33445:SF1">
    <property type="entry name" value="ATP SYNTHASE SUBUNIT B"/>
    <property type="match status" value="1"/>
</dbReference>
<evidence type="ECO:0000256" key="2">
    <source>
        <dbReference type="ARBA" id="ARBA00022448"/>
    </source>
</evidence>
<keyword evidence="15" id="KW-0175">Coiled coil</keyword>
<feature type="coiled-coil region" evidence="15">
    <location>
        <begin position="31"/>
        <end position="116"/>
    </location>
</feature>
<dbReference type="SUPFAM" id="SSF81573">
    <property type="entry name" value="F1F0 ATP synthase subunit B, membrane domain"/>
    <property type="match status" value="1"/>
</dbReference>
<evidence type="ECO:0000256" key="8">
    <source>
        <dbReference type="ARBA" id="ARBA00023065"/>
    </source>
</evidence>